<evidence type="ECO:0008006" key="4">
    <source>
        <dbReference type="Google" id="ProtNLM"/>
    </source>
</evidence>
<feature type="transmembrane region" description="Helical" evidence="1">
    <location>
        <begin position="51"/>
        <end position="68"/>
    </location>
</feature>
<organism evidence="2 3">
    <name type="scientific">Anaerotignum lactatifermentans</name>
    <dbReference type="NCBI Taxonomy" id="160404"/>
    <lineage>
        <taxon>Bacteria</taxon>
        <taxon>Bacillati</taxon>
        <taxon>Bacillota</taxon>
        <taxon>Clostridia</taxon>
        <taxon>Lachnospirales</taxon>
        <taxon>Anaerotignaceae</taxon>
        <taxon>Anaerotignum</taxon>
    </lineage>
</organism>
<reference evidence="2 3" key="1">
    <citation type="journal article" date="2021" name="Sci. Rep.">
        <title>The distribution of antibiotic resistance genes in chicken gut microbiota commensals.</title>
        <authorList>
            <person name="Juricova H."/>
            <person name="Matiasovicova J."/>
            <person name="Kubasova T."/>
            <person name="Cejkova D."/>
            <person name="Rychlik I."/>
        </authorList>
    </citation>
    <scope>NUCLEOTIDE SEQUENCE [LARGE SCALE GENOMIC DNA]</scope>
    <source>
        <strain evidence="2 3">An431b</strain>
    </source>
</reference>
<keyword evidence="1" id="KW-0812">Transmembrane</keyword>
<feature type="transmembrane region" description="Helical" evidence="1">
    <location>
        <begin position="143"/>
        <end position="161"/>
    </location>
</feature>
<evidence type="ECO:0000256" key="1">
    <source>
        <dbReference type="SAM" id="Phobius"/>
    </source>
</evidence>
<feature type="transmembrane region" description="Helical" evidence="1">
    <location>
        <begin position="110"/>
        <end position="131"/>
    </location>
</feature>
<comment type="caution">
    <text evidence="2">The sequence shown here is derived from an EMBL/GenBank/DDBJ whole genome shotgun (WGS) entry which is preliminary data.</text>
</comment>
<feature type="transmembrane region" description="Helical" evidence="1">
    <location>
        <begin position="21"/>
        <end position="39"/>
    </location>
</feature>
<protein>
    <recommendedName>
        <fullName evidence="4">VanZ-like domain-containing protein</fullName>
    </recommendedName>
</protein>
<keyword evidence="3" id="KW-1185">Reference proteome</keyword>
<gene>
    <name evidence="2" type="ORF">H9X83_07250</name>
</gene>
<accession>A0ABS2G908</accession>
<dbReference type="RefSeq" id="WP_205132787.1">
    <property type="nucleotide sequence ID" value="NZ_JACSNT010000002.1"/>
</dbReference>
<sequence>MNRRKKLLIYLSHMRLTDKILFFYLLILLLQMTLSIFHVSSSQTYTSVDTMMRTTAATIFGYFISISFEKDEDPVKLEKENAEIRTASAEGAPSAGSEMCRLGCRIHQQIVIVAGIGVLSLGILLLLRNFAVPLPQGPTPVTLMQDFIVGSVGFLIGHAKYEKT</sequence>
<evidence type="ECO:0000313" key="3">
    <source>
        <dbReference type="Proteomes" id="UP000729290"/>
    </source>
</evidence>
<proteinExistence type="predicted"/>
<keyword evidence="1" id="KW-0472">Membrane</keyword>
<name>A0ABS2G908_9FIRM</name>
<dbReference type="Proteomes" id="UP000729290">
    <property type="component" value="Unassembled WGS sequence"/>
</dbReference>
<dbReference type="EMBL" id="JACSNV010000008">
    <property type="protein sequence ID" value="MBM6877956.1"/>
    <property type="molecule type" value="Genomic_DNA"/>
</dbReference>
<keyword evidence="1" id="KW-1133">Transmembrane helix</keyword>
<evidence type="ECO:0000313" key="2">
    <source>
        <dbReference type="EMBL" id="MBM6877956.1"/>
    </source>
</evidence>